<evidence type="ECO:0000313" key="10">
    <source>
        <dbReference type="EMBL" id="KAK3098194.1"/>
    </source>
</evidence>
<dbReference type="AlphaFoldDB" id="A0AA88YJR6"/>
<dbReference type="InterPro" id="IPR001991">
    <property type="entry name" value="Na-dicarboxylate_symporter"/>
</dbReference>
<dbReference type="Pfam" id="PF00375">
    <property type="entry name" value="SDF"/>
    <property type="match status" value="1"/>
</dbReference>
<keyword evidence="7" id="KW-0325">Glycoprotein</keyword>
<organism evidence="10 11">
    <name type="scientific">Pinctada imbricata</name>
    <name type="common">Atlantic pearl-oyster</name>
    <name type="synonym">Pinctada martensii</name>
    <dbReference type="NCBI Taxonomy" id="66713"/>
    <lineage>
        <taxon>Eukaryota</taxon>
        <taxon>Metazoa</taxon>
        <taxon>Spiralia</taxon>
        <taxon>Lophotrochozoa</taxon>
        <taxon>Mollusca</taxon>
        <taxon>Bivalvia</taxon>
        <taxon>Autobranchia</taxon>
        <taxon>Pteriomorphia</taxon>
        <taxon>Pterioida</taxon>
        <taxon>Pterioidea</taxon>
        <taxon>Pteriidae</taxon>
        <taxon>Pinctada</taxon>
    </lineage>
</organism>
<evidence type="ECO:0000256" key="6">
    <source>
        <dbReference type="ARBA" id="ARBA00023136"/>
    </source>
</evidence>
<protein>
    <recommendedName>
        <fullName evidence="8">Amino acid transporter</fullName>
    </recommendedName>
</protein>
<evidence type="ECO:0000256" key="3">
    <source>
        <dbReference type="ARBA" id="ARBA00022692"/>
    </source>
</evidence>
<feature type="transmembrane region" description="Helical" evidence="8">
    <location>
        <begin position="162"/>
        <end position="182"/>
    </location>
</feature>
<dbReference type="Gene3D" id="1.10.3860.10">
    <property type="entry name" value="Sodium:dicarboxylate symporter"/>
    <property type="match status" value="1"/>
</dbReference>
<dbReference type="GO" id="GO:0005886">
    <property type="term" value="C:plasma membrane"/>
    <property type="evidence" value="ECO:0007669"/>
    <property type="project" value="TreeGrafter"/>
</dbReference>
<dbReference type="EMBL" id="VSWD01000007">
    <property type="protein sequence ID" value="KAK3098194.1"/>
    <property type="molecule type" value="Genomic_DNA"/>
</dbReference>
<keyword evidence="11" id="KW-1185">Reference proteome</keyword>
<name>A0AA88YJR6_PINIB</name>
<evidence type="ECO:0000256" key="1">
    <source>
        <dbReference type="ARBA" id="ARBA00004141"/>
    </source>
</evidence>
<feature type="transmembrane region" description="Helical" evidence="8">
    <location>
        <begin position="309"/>
        <end position="327"/>
    </location>
</feature>
<comment type="similarity">
    <text evidence="8">Belongs to the dicarboxylate/amino acid:cation symporter (DAACS) (TC 2.A.23) family.</text>
</comment>
<gene>
    <name evidence="10" type="ORF">FSP39_017092</name>
</gene>
<comment type="caution">
    <text evidence="10">The sequence shown here is derived from an EMBL/GenBank/DDBJ whole genome shotgun (WGS) entry which is preliminary data.</text>
</comment>
<keyword evidence="4 8" id="KW-0769">Symport</keyword>
<dbReference type="PANTHER" id="PTHR11958">
    <property type="entry name" value="SODIUM/DICARBOXYLATE SYMPORTER-RELATED"/>
    <property type="match status" value="1"/>
</dbReference>
<proteinExistence type="inferred from homology"/>
<feature type="transmembrane region" description="Helical" evidence="8">
    <location>
        <begin position="386"/>
        <end position="409"/>
    </location>
</feature>
<accession>A0AA88YJR6</accession>
<dbReference type="PROSITE" id="PS00713">
    <property type="entry name" value="NA_DICARBOXYL_SYMP_1"/>
    <property type="match status" value="1"/>
</dbReference>
<evidence type="ECO:0000256" key="2">
    <source>
        <dbReference type="ARBA" id="ARBA00022448"/>
    </source>
</evidence>
<evidence type="ECO:0000256" key="4">
    <source>
        <dbReference type="ARBA" id="ARBA00022847"/>
    </source>
</evidence>
<keyword evidence="6 8" id="KW-0472">Membrane</keyword>
<keyword evidence="3 8" id="KW-0812">Transmembrane</keyword>
<reference evidence="10" key="1">
    <citation type="submission" date="2019-08" db="EMBL/GenBank/DDBJ databases">
        <title>The improved chromosome-level genome for the pearl oyster Pinctada fucata martensii using PacBio sequencing and Hi-C.</title>
        <authorList>
            <person name="Zheng Z."/>
        </authorList>
    </citation>
    <scope>NUCLEOTIDE SEQUENCE</scope>
    <source>
        <strain evidence="10">ZZ-2019</strain>
        <tissue evidence="10">Adductor muscle</tissue>
    </source>
</reference>
<keyword evidence="5 8" id="KW-1133">Transmembrane helix</keyword>
<dbReference type="InterPro" id="IPR018107">
    <property type="entry name" value="Na-dicarboxylate_symporter_CS"/>
</dbReference>
<evidence type="ECO:0000256" key="5">
    <source>
        <dbReference type="ARBA" id="ARBA00022989"/>
    </source>
</evidence>
<feature type="region of interest" description="Disordered" evidence="9">
    <location>
        <begin position="587"/>
        <end position="620"/>
    </location>
</feature>
<dbReference type="SUPFAM" id="SSF118215">
    <property type="entry name" value="Proton glutamate symport protein"/>
    <property type="match status" value="1"/>
</dbReference>
<dbReference type="PRINTS" id="PR00173">
    <property type="entry name" value="EDTRNSPORT"/>
</dbReference>
<keyword evidence="2 8" id="KW-0813">Transport</keyword>
<dbReference type="GO" id="GO:0015501">
    <property type="term" value="F:glutamate:sodium symporter activity"/>
    <property type="evidence" value="ECO:0007669"/>
    <property type="project" value="TreeGrafter"/>
</dbReference>
<evidence type="ECO:0000256" key="9">
    <source>
        <dbReference type="SAM" id="MobiDB-lite"/>
    </source>
</evidence>
<feature type="transmembrane region" description="Helical" evidence="8">
    <location>
        <begin position="128"/>
        <end position="150"/>
    </location>
</feature>
<feature type="compositionally biased region" description="Basic and acidic residues" evidence="9">
    <location>
        <begin position="588"/>
        <end position="601"/>
    </location>
</feature>
<feature type="transmembrane region" description="Helical" evidence="8">
    <location>
        <begin position="339"/>
        <end position="366"/>
    </location>
</feature>
<dbReference type="InterPro" id="IPR036458">
    <property type="entry name" value="Na:dicarbo_symporter_sf"/>
</dbReference>
<sequence>MADQEDQMNPMVEFCSGIQGKELRSQGKVQKVQRQQARTPNQKDSGFVFVTNMYDLDNVQLKIRTSSQRIWNCVQKGAGSWGKKNLLLVLTVAGVFMGIILGFSLRAAEPSEQAIMLISFPGDILMRMLKMLILPLIVSCMITGLTSMNVEESGRMGLRGILYYFGTTFMAIILGIILVTAIHPGDPSNRPQEEEKFEEADDRVSSLDAFLDLIRNIFPENIIQAGFAHVRTNYKTELKYKKVKAKITQQDLDERNITAKQVNDTLAMILRDNYKNITMMNMTDKYNYTIIEIKVPYNYTKKEVPYNDGINVLGIIGFFTAFGMLLSKMGDEGRLMINFFVILNEIIMQMVIIVMWYSPVGIMFLITGKILSLDDPGAVGQRLGLYMVTVLSGLFIHAVISLPILYFVITRKNPALLFKGILQAWVTALGTASSSATLPVTFRCLEENLHIDRRVTRFILPIGATINMDGTALYEAVAPIFIAQMNGIELGIGQIIVVSLTATCASIGAASIPSAGLVTMLMVLTSVGLPTEDISLILAVDWFLDRIRTSINVLGDSFGAGIVAHLSRHELEMTKDIEMDQEMQMIDDTSKPTEDLDRKDSVGNGGTNAVYPNLNEDSKS</sequence>
<evidence type="ECO:0000313" key="11">
    <source>
        <dbReference type="Proteomes" id="UP001186944"/>
    </source>
</evidence>
<comment type="subcellular location">
    <subcellularLocation>
        <location evidence="1 8">Membrane</location>
        <topology evidence="1 8">Multi-pass membrane protein</topology>
    </subcellularLocation>
</comment>
<evidence type="ECO:0000256" key="8">
    <source>
        <dbReference type="RuleBase" id="RU361216"/>
    </source>
</evidence>
<dbReference type="PANTHER" id="PTHR11958:SF99">
    <property type="entry name" value="SODIUM-DEPENDENT EXCITATORY AMINO ACID TRANSPORTER GLT-6-RELATED"/>
    <property type="match status" value="1"/>
</dbReference>
<dbReference type="Proteomes" id="UP001186944">
    <property type="component" value="Unassembled WGS sequence"/>
</dbReference>
<dbReference type="InterPro" id="IPR050746">
    <property type="entry name" value="DAACS"/>
</dbReference>
<dbReference type="GO" id="GO:0005313">
    <property type="term" value="F:L-glutamate transmembrane transporter activity"/>
    <property type="evidence" value="ECO:0007669"/>
    <property type="project" value="TreeGrafter"/>
</dbReference>
<dbReference type="PROSITE" id="PS00714">
    <property type="entry name" value="NA_DICARBOXYL_SYMP_2"/>
    <property type="match status" value="1"/>
</dbReference>
<evidence type="ECO:0000256" key="7">
    <source>
        <dbReference type="ARBA" id="ARBA00023180"/>
    </source>
</evidence>
<feature type="transmembrane region" description="Helical" evidence="8">
    <location>
        <begin position="86"/>
        <end position="108"/>
    </location>
</feature>
<dbReference type="GO" id="GO:0015175">
    <property type="term" value="F:neutral L-amino acid transmembrane transporter activity"/>
    <property type="evidence" value="ECO:0007669"/>
    <property type="project" value="TreeGrafter"/>
</dbReference>